<keyword evidence="5" id="KW-0378">Hydrolase</keyword>
<keyword evidence="1" id="KW-0808">Transferase</keyword>
<sequence>MLAEQNYQVWDRELLAVMTSLDEWRHFLMGARHPFEIHSDHKNLTYFRQPQWLNPRQAQWVVELQNYDFTLIQSRRVDHETKETEGEDVVVLKEEWFRVLVDRSE</sequence>
<evidence type="ECO:0000256" key="4">
    <source>
        <dbReference type="ARBA" id="ARBA00022759"/>
    </source>
</evidence>
<evidence type="ECO:0000256" key="2">
    <source>
        <dbReference type="ARBA" id="ARBA00022695"/>
    </source>
</evidence>
<feature type="domain" description="Reverse transcriptase RNase H-like" evidence="7">
    <location>
        <begin position="3"/>
        <end position="67"/>
    </location>
</feature>
<organism evidence="8 9">
    <name type="scientific">Pycnoporus cinnabarinus</name>
    <name type="common">Cinnabar-red polypore</name>
    <name type="synonym">Trametes cinnabarina</name>
    <dbReference type="NCBI Taxonomy" id="5643"/>
    <lineage>
        <taxon>Eukaryota</taxon>
        <taxon>Fungi</taxon>
        <taxon>Dikarya</taxon>
        <taxon>Basidiomycota</taxon>
        <taxon>Agaricomycotina</taxon>
        <taxon>Agaricomycetes</taxon>
        <taxon>Polyporales</taxon>
        <taxon>Polyporaceae</taxon>
        <taxon>Trametes</taxon>
    </lineage>
</organism>
<keyword evidence="9" id="KW-1185">Reference proteome</keyword>
<dbReference type="GO" id="GO:0003964">
    <property type="term" value="F:RNA-directed DNA polymerase activity"/>
    <property type="evidence" value="ECO:0007669"/>
    <property type="project" value="UniProtKB-KW"/>
</dbReference>
<proteinExistence type="predicted"/>
<dbReference type="AlphaFoldDB" id="A0A060SJD9"/>
<reference evidence="8" key="1">
    <citation type="submission" date="2014-01" db="EMBL/GenBank/DDBJ databases">
        <title>The genome of the white-rot fungus Pycnoporus cinnabarinus: a basidiomycete model with a versatile arsenal for lignocellulosic biomass breakdown.</title>
        <authorList>
            <person name="Levasseur A."/>
            <person name="Lomascolo A."/>
            <person name="Ruiz-Duenas F.J."/>
            <person name="Uzan E."/>
            <person name="Piumi F."/>
            <person name="Kues U."/>
            <person name="Ram A.F.J."/>
            <person name="Murat C."/>
            <person name="Haon M."/>
            <person name="Benoit I."/>
            <person name="Arfi Y."/>
            <person name="Chevret D."/>
            <person name="Drula E."/>
            <person name="Kwon M.J."/>
            <person name="Gouret P."/>
            <person name="Lesage-Meessen L."/>
            <person name="Lombard V."/>
            <person name="Mariette J."/>
            <person name="Noirot C."/>
            <person name="Park J."/>
            <person name="Patyshakuliyeva A."/>
            <person name="Wieneger R.A.B."/>
            <person name="Wosten H.A.B."/>
            <person name="Martin F."/>
            <person name="Coutinho P.M."/>
            <person name="de Vries R."/>
            <person name="Martinez A.T."/>
            <person name="Klopp C."/>
            <person name="Pontarotti P."/>
            <person name="Henrissat B."/>
            <person name="Record E."/>
        </authorList>
    </citation>
    <scope>NUCLEOTIDE SEQUENCE [LARGE SCALE GENOMIC DNA]</scope>
    <source>
        <strain evidence="8">BRFM137</strain>
    </source>
</reference>
<accession>A0A060SJD9</accession>
<gene>
    <name evidence="8" type="ORF">BN946_scf184859.g1</name>
</gene>
<dbReference type="SUPFAM" id="SSF56672">
    <property type="entry name" value="DNA/RNA polymerases"/>
    <property type="match status" value="1"/>
</dbReference>
<evidence type="ECO:0000256" key="1">
    <source>
        <dbReference type="ARBA" id="ARBA00022679"/>
    </source>
</evidence>
<evidence type="ECO:0000313" key="9">
    <source>
        <dbReference type="Proteomes" id="UP000029665"/>
    </source>
</evidence>
<evidence type="ECO:0000313" key="8">
    <source>
        <dbReference type="EMBL" id="CDO74530.1"/>
    </source>
</evidence>
<dbReference type="HOGENOM" id="CLU_2237965_0_0_1"/>
<protein>
    <recommendedName>
        <fullName evidence="7">Reverse transcriptase RNase H-like domain-containing protein</fullName>
    </recommendedName>
</protein>
<keyword evidence="6" id="KW-0695">RNA-directed DNA polymerase</keyword>
<keyword evidence="3" id="KW-0540">Nuclease</keyword>
<dbReference type="PANTHER" id="PTHR34072">
    <property type="entry name" value="ENZYMATIC POLYPROTEIN-RELATED"/>
    <property type="match status" value="1"/>
</dbReference>
<dbReference type="OrthoDB" id="2446696at2759"/>
<evidence type="ECO:0000256" key="6">
    <source>
        <dbReference type="ARBA" id="ARBA00022918"/>
    </source>
</evidence>
<dbReference type="Proteomes" id="UP000029665">
    <property type="component" value="Unassembled WGS sequence"/>
</dbReference>
<name>A0A060SJD9_PYCCI</name>
<dbReference type="Pfam" id="PF17917">
    <property type="entry name" value="RT_RNaseH"/>
    <property type="match status" value="1"/>
</dbReference>
<dbReference type="GO" id="GO:0016787">
    <property type="term" value="F:hydrolase activity"/>
    <property type="evidence" value="ECO:0007669"/>
    <property type="project" value="UniProtKB-KW"/>
</dbReference>
<evidence type="ECO:0000259" key="7">
    <source>
        <dbReference type="Pfam" id="PF17917"/>
    </source>
</evidence>
<keyword evidence="4" id="KW-0255">Endonuclease</keyword>
<keyword evidence="2" id="KW-0548">Nucleotidyltransferase</keyword>
<dbReference type="InterPro" id="IPR043502">
    <property type="entry name" value="DNA/RNA_pol_sf"/>
</dbReference>
<dbReference type="OMA" id="WWHYLID"/>
<dbReference type="InterPro" id="IPR041373">
    <property type="entry name" value="RT_RNaseH"/>
</dbReference>
<dbReference type="PANTHER" id="PTHR34072:SF52">
    <property type="entry name" value="RIBONUCLEASE H"/>
    <property type="match status" value="1"/>
</dbReference>
<comment type="caution">
    <text evidence="8">The sequence shown here is derived from an EMBL/GenBank/DDBJ whole genome shotgun (WGS) entry which is preliminary data.</text>
</comment>
<evidence type="ECO:0000256" key="3">
    <source>
        <dbReference type="ARBA" id="ARBA00022722"/>
    </source>
</evidence>
<dbReference type="STRING" id="5643.A0A060SJD9"/>
<dbReference type="EMBL" id="CCBP010000181">
    <property type="protein sequence ID" value="CDO74530.1"/>
    <property type="molecule type" value="Genomic_DNA"/>
</dbReference>
<dbReference type="GO" id="GO:0004519">
    <property type="term" value="F:endonuclease activity"/>
    <property type="evidence" value="ECO:0007669"/>
    <property type="project" value="UniProtKB-KW"/>
</dbReference>
<evidence type="ECO:0000256" key="5">
    <source>
        <dbReference type="ARBA" id="ARBA00022801"/>
    </source>
</evidence>